<protein>
    <submittedName>
        <fullName evidence="2">Uncharacterized protein</fullName>
    </submittedName>
</protein>
<evidence type="ECO:0000313" key="2">
    <source>
        <dbReference type="EMBL" id="SHG84430.1"/>
    </source>
</evidence>
<dbReference type="AlphaFoldDB" id="A0A1M5N4E2"/>
<accession>A0A1M5N4E2</accession>
<keyword evidence="3" id="KW-1185">Reference proteome</keyword>
<gene>
    <name evidence="2" type="ORF">SAMN05443636_1257</name>
</gene>
<dbReference type="Proteomes" id="UP000184357">
    <property type="component" value="Unassembled WGS sequence"/>
</dbReference>
<evidence type="ECO:0000256" key="1">
    <source>
        <dbReference type="SAM" id="Phobius"/>
    </source>
</evidence>
<proteinExistence type="predicted"/>
<organism evidence="2 3">
    <name type="scientific">Halobaculum gomorrense</name>
    <dbReference type="NCBI Taxonomy" id="43928"/>
    <lineage>
        <taxon>Archaea</taxon>
        <taxon>Methanobacteriati</taxon>
        <taxon>Methanobacteriota</taxon>
        <taxon>Stenosarchaea group</taxon>
        <taxon>Halobacteria</taxon>
        <taxon>Halobacteriales</taxon>
        <taxon>Haloferacaceae</taxon>
        <taxon>Halobaculum</taxon>
    </lineage>
</organism>
<reference evidence="2 3" key="1">
    <citation type="submission" date="2016-11" db="EMBL/GenBank/DDBJ databases">
        <authorList>
            <person name="Jaros S."/>
            <person name="Januszkiewicz K."/>
            <person name="Wedrychowicz H."/>
        </authorList>
    </citation>
    <scope>NUCLEOTIDE SEQUENCE [LARGE SCALE GENOMIC DNA]</scope>
    <source>
        <strain evidence="2 3">DSM 9297</strain>
    </source>
</reference>
<name>A0A1M5N4E2_9EURY</name>
<feature type="transmembrane region" description="Helical" evidence="1">
    <location>
        <begin position="37"/>
        <end position="59"/>
    </location>
</feature>
<dbReference type="EMBL" id="FQWV01000002">
    <property type="protein sequence ID" value="SHG84430.1"/>
    <property type="molecule type" value="Genomic_DNA"/>
</dbReference>
<feature type="transmembrane region" description="Helical" evidence="1">
    <location>
        <begin position="12"/>
        <end position="31"/>
    </location>
</feature>
<dbReference type="OrthoDB" id="342277at2157"/>
<evidence type="ECO:0000313" key="3">
    <source>
        <dbReference type="Proteomes" id="UP000184357"/>
    </source>
</evidence>
<dbReference type="RefSeq" id="WP_073307567.1">
    <property type="nucleotide sequence ID" value="NZ_FQWV01000002.1"/>
</dbReference>
<dbReference type="InterPro" id="IPR055947">
    <property type="entry name" value="DUF7525"/>
</dbReference>
<sequence length="61" mass="6145">METQTLESDKAVGLSLVFGALAVVGAGFMLAGATQIVMAWGFALAMAAAILSVVAVQAFDI</sequence>
<keyword evidence="1" id="KW-1133">Transmembrane helix</keyword>
<dbReference type="Pfam" id="PF24369">
    <property type="entry name" value="DUF7525"/>
    <property type="match status" value="1"/>
</dbReference>
<keyword evidence="1" id="KW-0472">Membrane</keyword>
<dbReference type="STRING" id="43928.SAMN05443636_1257"/>
<keyword evidence="1" id="KW-0812">Transmembrane</keyword>